<feature type="repeat" description="WD" evidence="3">
    <location>
        <begin position="552"/>
        <end position="593"/>
    </location>
</feature>
<keyword evidence="2" id="KW-0677">Repeat</keyword>
<dbReference type="InterPro" id="IPR019775">
    <property type="entry name" value="WD40_repeat_CS"/>
</dbReference>
<dbReference type="Proteomes" id="UP000663841">
    <property type="component" value="Unassembled WGS sequence"/>
</dbReference>
<dbReference type="InterPro" id="IPR015943">
    <property type="entry name" value="WD40/YVTN_repeat-like_dom_sf"/>
</dbReference>
<dbReference type="CDD" id="cd00200">
    <property type="entry name" value="WD40"/>
    <property type="match status" value="2"/>
</dbReference>
<feature type="repeat" description="WD" evidence="3">
    <location>
        <begin position="331"/>
        <end position="372"/>
    </location>
</feature>
<sequence length="1033" mass="112870">MSSGVFLWATLAVKYIKKSSFPALPRLRKVLSNQKSPVTDHFDTLYASVLETAIDNDENEIKVAYLRCIGAILVISTREPLAMPDLQHLLLAASQVDQRTLEQVEINLGPLLLVPDGRCIRFHHPSFQNFVTDLSRSGQFHIHLDQYEAEPAAFCLHVMHRDLCFNICQLETSHRLNRDIADLNHRIDSHIGPMLKYACTHWIDHFIASPTQALVESIKRFMEGPQLMYWIEVLSLLGCIDIALAGLSKLSALDLGQFSDSSLVISWAKDAHRFILSFYDAITTSTPHLYVSALAFAPRNCTTALRIRPHFPNIITVARGGDSYWHPCIKSIVHPHAIQTLSISPDGKAIAVGYPDGSLAIWDMQTGTCLQKSLVGHRDMVICVVYSPDGNLVASSSHDATIRVWNVSQGLQESCVLSGHSGPIHSVAFSPNSSLIASASSDRTIRLWRPDATHSIHEPYVGHSSRITSVVFSPNGTQLVSGSWDKTVRIWSVDLGSLRLAESPLVITGHTEPVTCVAFSPDGTMIASGSLDKTLQLWDAQTGTKSESPASPAKHSDTITSIAFSPNGKYIASCSLDGAIHVWSTAASTYSQPFGHSSPVNAVAFSPDGLHIVSGSTDMTTRIWETTILETARIWDIDACPKSMAVGPLAGHSSAVNSVAVTRNGTRIISASNDYTVRIWDAQTGILIRDPLTGNSSFVNCVAVSPDGTRIVSSSINGLIELWDTATHHRISSYRHSKIIYTVTFSPSSALIAFGTLAADRMVYLWDVTGWKMIKEGLQGHSNTVFSVAFSPEETCVASGSADGTVILWDIKTHSRLGAPLSGHRSYVRSVTFSACGTWLASGGVDGTVRLWDRHTCNTIFTLSGHDSCVMSVAFSPDGSYIASGSTDNTVRLWNVQTGQHIGQPFTEHTNDVNSIAFSPDGHYLISGSSDNTIRVRNIPTLYPAVDPETELPDAFRWPSSPYEMLSHPEHPGWVTQGHDSLVLWLPPHYEQREKFLGPSERAPYPPVYLNYSKFVHGTAWTKIAGNPTSGDS</sequence>
<dbReference type="InterPro" id="IPR011045">
    <property type="entry name" value="N2O_reductase_N"/>
</dbReference>
<feature type="repeat" description="WD" evidence="3">
    <location>
        <begin position="906"/>
        <end position="939"/>
    </location>
</feature>
<evidence type="ECO:0000256" key="2">
    <source>
        <dbReference type="ARBA" id="ARBA00022737"/>
    </source>
</evidence>
<dbReference type="InterPro" id="IPR020472">
    <property type="entry name" value="WD40_PAC1"/>
</dbReference>
<protein>
    <submittedName>
        <fullName evidence="4">Uncharacterized protein</fullName>
    </submittedName>
</protein>
<feature type="repeat" description="WD" evidence="3">
    <location>
        <begin position="821"/>
        <end position="862"/>
    </location>
</feature>
<feature type="repeat" description="WD" evidence="3">
    <location>
        <begin position="593"/>
        <end position="625"/>
    </location>
</feature>
<feature type="repeat" description="WD" evidence="3">
    <location>
        <begin position="692"/>
        <end position="733"/>
    </location>
</feature>
<organism evidence="4 5">
    <name type="scientific">Rhizoctonia solani</name>
    <dbReference type="NCBI Taxonomy" id="456999"/>
    <lineage>
        <taxon>Eukaryota</taxon>
        <taxon>Fungi</taxon>
        <taxon>Dikarya</taxon>
        <taxon>Basidiomycota</taxon>
        <taxon>Agaricomycotina</taxon>
        <taxon>Agaricomycetes</taxon>
        <taxon>Cantharellales</taxon>
        <taxon>Ceratobasidiaceae</taxon>
        <taxon>Rhizoctonia</taxon>
    </lineage>
</organism>
<dbReference type="InterPro" id="IPR001680">
    <property type="entry name" value="WD40_rpt"/>
</dbReference>
<dbReference type="SUPFAM" id="SSF50974">
    <property type="entry name" value="Nitrous oxide reductase, N-terminal domain"/>
    <property type="match status" value="1"/>
</dbReference>
<comment type="caution">
    <text evidence="4">The sequence shown here is derived from an EMBL/GenBank/DDBJ whole genome shotgun (WGS) entry which is preliminary data.</text>
</comment>
<dbReference type="GO" id="GO:1990234">
    <property type="term" value="C:transferase complex"/>
    <property type="evidence" value="ECO:0007669"/>
    <property type="project" value="UniProtKB-ARBA"/>
</dbReference>
<dbReference type="PANTHER" id="PTHR22847:SF637">
    <property type="entry name" value="WD REPEAT DOMAIN 5B"/>
    <property type="match status" value="1"/>
</dbReference>
<evidence type="ECO:0000256" key="3">
    <source>
        <dbReference type="PROSITE-ProRule" id="PRU00221"/>
    </source>
</evidence>
<dbReference type="Gene3D" id="2.130.10.10">
    <property type="entry name" value="YVTN repeat-like/Quinoprotein amine dehydrogenase"/>
    <property type="match status" value="6"/>
</dbReference>
<accession>A0A8H3BHH6</accession>
<evidence type="ECO:0000256" key="1">
    <source>
        <dbReference type="ARBA" id="ARBA00022574"/>
    </source>
</evidence>
<dbReference type="PROSITE" id="PS50294">
    <property type="entry name" value="WD_REPEATS_REGION"/>
    <property type="match status" value="13"/>
</dbReference>
<dbReference type="EMBL" id="CAJMWW010000200">
    <property type="protein sequence ID" value="CAE6456842.1"/>
    <property type="molecule type" value="Genomic_DNA"/>
</dbReference>
<dbReference type="PROSITE" id="PS00678">
    <property type="entry name" value="WD_REPEATS_1"/>
    <property type="match status" value="5"/>
</dbReference>
<reference evidence="4" key="1">
    <citation type="submission" date="2021-01" db="EMBL/GenBank/DDBJ databases">
        <authorList>
            <person name="Kaushik A."/>
        </authorList>
    </citation>
    <scope>NUCLEOTIDE SEQUENCE</scope>
    <source>
        <strain evidence="4">AG3-T5</strain>
    </source>
</reference>
<dbReference type="InterPro" id="IPR036322">
    <property type="entry name" value="WD40_repeat_dom_sf"/>
</dbReference>
<feature type="repeat" description="WD" evidence="3">
    <location>
        <begin position="460"/>
        <end position="501"/>
    </location>
</feature>
<dbReference type="PRINTS" id="PR00320">
    <property type="entry name" value="GPROTEINBRPT"/>
</dbReference>
<dbReference type="PANTHER" id="PTHR22847">
    <property type="entry name" value="WD40 REPEAT PROTEIN"/>
    <property type="match status" value="1"/>
</dbReference>
<feature type="repeat" description="WD" evidence="3">
    <location>
        <begin position="374"/>
        <end position="410"/>
    </location>
</feature>
<feature type="repeat" description="WD" evidence="3">
    <location>
        <begin position="507"/>
        <end position="548"/>
    </location>
</feature>
<proteinExistence type="predicted"/>
<dbReference type="SUPFAM" id="SSF50998">
    <property type="entry name" value="Quinoprotein alcohol dehydrogenase-like"/>
    <property type="match status" value="1"/>
</dbReference>
<name>A0A8H3BHH6_9AGAM</name>
<dbReference type="AlphaFoldDB" id="A0A8H3BHH6"/>
<feature type="repeat" description="WD" evidence="3">
    <location>
        <begin position="417"/>
        <end position="458"/>
    </location>
</feature>
<dbReference type="InterPro" id="IPR011047">
    <property type="entry name" value="Quinoprotein_ADH-like_sf"/>
</dbReference>
<feature type="repeat" description="WD" evidence="3">
    <location>
        <begin position="649"/>
        <end position="690"/>
    </location>
</feature>
<dbReference type="SMART" id="SM00320">
    <property type="entry name" value="WD40"/>
    <property type="match status" value="14"/>
</dbReference>
<evidence type="ECO:0000313" key="4">
    <source>
        <dbReference type="EMBL" id="CAE6456842.1"/>
    </source>
</evidence>
<evidence type="ECO:0000313" key="5">
    <source>
        <dbReference type="Proteomes" id="UP000663841"/>
    </source>
</evidence>
<keyword evidence="1 3" id="KW-0853">WD repeat</keyword>
<dbReference type="SUPFAM" id="SSF50978">
    <property type="entry name" value="WD40 repeat-like"/>
    <property type="match status" value="1"/>
</dbReference>
<feature type="repeat" description="WD" evidence="3">
    <location>
        <begin position="778"/>
        <end position="819"/>
    </location>
</feature>
<dbReference type="Pfam" id="PF00400">
    <property type="entry name" value="WD40"/>
    <property type="match status" value="14"/>
</dbReference>
<gene>
    <name evidence="4" type="ORF">RDB_LOCUS141488</name>
</gene>
<feature type="repeat" description="WD" evidence="3">
    <location>
        <begin position="863"/>
        <end position="904"/>
    </location>
</feature>
<dbReference type="PROSITE" id="PS50082">
    <property type="entry name" value="WD_REPEATS_2"/>
    <property type="match status" value="13"/>
</dbReference>